<organism evidence="2 3">
    <name type="scientific">Letharia columbiana</name>
    <dbReference type="NCBI Taxonomy" id="112416"/>
    <lineage>
        <taxon>Eukaryota</taxon>
        <taxon>Fungi</taxon>
        <taxon>Dikarya</taxon>
        <taxon>Ascomycota</taxon>
        <taxon>Pezizomycotina</taxon>
        <taxon>Lecanoromycetes</taxon>
        <taxon>OSLEUM clade</taxon>
        <taxon>Lecanoromycetidae</taxon>
        <taxon>Lecanorales</taxon>
        <taxon>Lecanorineae</taxon>
        <taxon>Parmeliaceae</taxon>
        <taxon>Letharia</taxon>
    </lineage>
</organism>
<dbReference type="Gene3D" id="3.30.420.10">
    <property type="entry name" value="Ribonuclease H-like superfamily/Ribonuclease H"/>
    <property type="match status" value="1"/>
</dbReference>
<name>A0A8H6CGN6_9LECA</name>
<proteinExistence type="predicted"/>
<dbReference type="InterPro" id="IPR038717">
    <property type="entry name" value="Tc1-like_DDE_dom"/>
</dbReference>
<dbReference type="Proteomes" id="UP000578531">
    <property type="component" value="Unassembled WGS sequence"/>
</dbReference>
<evidence type="ECO:0000313" key="3">
    <source>
        <dbReference type="Proteomes" id="UP000578531"/>
    </source>
</evidence>
<dbReference type="RefSeq" id="XP_037158043.1">
    <property type="nucleotide sequence ID" value="XM_037315067.1"/>
</dbReference>
<evidence type="ECO:0000313" key="2">
    <source>
        <dbReference type="EMBL" id="KAF6223169.1"/>
    </source>
</evidence>
<keyword evidence="3" id="KW-1185">Reference proteome</keyword>
<dbReference type="InterPro" id="IPR036397">
    <property type="entry name" value="RNaseH_sf"/>
</dbReference>
<dbReference type="AlphaFoldDB" id="A0A8H6CGN6"/>
<comment type="caution">
    <text evidence="2">The sequence shown here is derived from an EMBL/GenBank/DDBJ whole genome shotgun (WGS) entry which is preliminary data.</text>
</comment>
<sequence length="196" mass="23028">MQAGWVLREEGPDQRYAPENVAEIPPLEGVVLHMSAFVSYYHKGDLHFYNDPDDVPELNVTVQVDVPKRKRPPKQRKSETEEQFLRSERYLEWLAAEPHDVEVQPKENSITQIFYTKKILPSHLKEMQEVERKTGKKCVLQKDNNPSHGTQSAVNYAREYKRKHNIETLKHPAQSPDLNPIEAVWNILKQRMRHRK</sequence>
<gene>
    <name evidence="2" type="ORF">HO173_013244</name>
</gene>
<dbReference type="Pfam" id="PF13358">
    <property type="entry name" value="DDE_3"/>
    <property type="match status" value="1"/>
</dbReference>
<dbReference type="GO" id="GO:0003676">
    <property type="term" value="F:nucleic acid binding"/>
    <property type="evidence" value="ECO:0007669"/>
    <property type="project" value="InterPro"/>
</dbReference>
<dbReference type="GeneID" id="59294871"/>
<dbReference type="EMBL" id="JACCJC010000135">
    <property type="protein sequence ID" value="KAF6223169.1"/>
    <property type="molecule type" value="Genomic_DNA"/>
</dbReference>
<evidence type="ECO:0000259" key="1">
    <source>
        <dbReference type="Pfam" id="PF13358"/>
    </source>
</evidence>
<feature type="domain" description="Tc1-like transposase DDE" evidence="1">
    <location>
        <begin position="122"/>
        <end position="195"/>
    </location>
</feature>
<reference evidence="2 3" key="1">
    <citation type="journal article" date="2020" name="Genomics">
        <title>Complete, high-quality genomes from long-read metagenomic sequencing of two wolf lichen thalli reveals enigmatic genome architecture.</title>
        <authorList>
            <person name="McKenzie S.K."/>
            <person name="Walston R.F."/>
            <person name="Allen J.L."/>
        </authorList>
    </citation>
    <scope>NUCLEOTIDE SEQUENCE [LARGE SCALE GENOMIC DNA]</scope>
    <source>
        <strain evidence="2">WasteWater2</strain>
    </source>
</reference>
<accession>A0A8H6CGN6</accession>
<dbReference type="OrthoDB" id="3558968at2759"/>
<protein>
    <recommendedName>
        <fullName evidence="1">Tc1-like transposase DDE domain-containing protein</fullName>
    </recommendedName>
</protein>